<sequence length="425" mass="48579">MKLLCLIWISGIIFTFVSESVSMLIVGKAIKGMAIGVAFATVPTYLYEIIPLRRRARMLTLFTFFCALGNLFMFLLPIVLSHSLQGEHYLNFHWLVELIPVTFLTIAVLFIPESPKWLASSDKWTRAADILECIEWKNSGNLERRKTRNERVKLGDKHFVVKKYSTTVEIKSCNINALFGRKYIKEITVGILLQLLVDFMGVSKLAESLNYICSACQITSLEELRMVQTFVLVVRCLFMIIPILVLDSMKRRDVLVFGVSIVSIVMVSYMIMFLAFSVRRPARSAYLNVDWVLKVEFFKERASLVLALTVFMDVLHYALILPSSWLLILETFSTSSRTRGWVFISSLHWLFACSTSLVFPFLLSHLNGWLFFIFSLVCMAAVAMSFTIQETREIMLLDSSQIVFETARNKMGKTSTLIDTKTDSD</sequence>
<dbReference type="InterPro" id="IPR005828">
    <property type="entry name" value="MFS_sugar_transport-like"/>
</dbReference>
<feature type="transmembrane region" description="Helical" evidence="7">
    <location>
        <begin position="92"/>
        <end position="111"/>
    </location>
</feature>
<dbReference type="AlphaFoldDB" id="A0AAI9T292"/>
<accession>A0AAI9T292</accession>
<comment type="similarity">
    <text evidence="2">Belongs to the major facilitator superfamily. Sugar transporter (TC 2.A.1.1) family.</text>
</comment>
<dbReference type="PROSITE" id="PS00217">
    <property type="entry name" value="SUGAR_TRANSPORT_2"/>
    <property type="match status" value="1"/>
</dbReference>
<dbReference type="Proteomes" id="UP001202479">
    <property type="component" value="Unassembled WGS sequence"/>
</dbReference>
<feature type="transmembrane region" description="Helical" evidence="7">
    <location>
        <begin position="29"/>
        <end position="47"/>
    </location>
</feature>
<dbReference type="RefSeq" id="XP_049182902.1">
    <property type="nucleotide sequence ID" value="XM_049326516.1"/>
</dbReference>
<feature type="transmembrane region" description="Helical" evidence="7">
    <location>
        <begin position="254"/>
        <end position="276"/>
    </location>
</feature>
<dbReference type="Pfam" id="PF00083">
    <property type="entry name" value="Sugar_tr"/>
    <property type="match status" value="1"/>
</dbReference>
<dbReference type="EMBL" id="JAHUZD010000016">
    <property type="protein sequence ID" value="KAI3407157.2"/>
    <property type="molecule type" value="Genomic_DNA"/>
</dbReference>
<dbReference type="InterPro" id="IPR036259">
    <property type="entry name" value="MFS_trans_sf"/>
</dbReference>
<keyword evidence="6 7" id="KW-0472">Membrane</keyword>
<evidence type="ECO:0000256" key="2">
    <source>
        <dbReference type="ARBA" id="ARBA00010992"/>
    </source>
</evidence>
<dbReference type="InterPro" id="IPR005829">
    <property type="entry name" value="Sugar_transporter_CS"/>
</dbReference>
<dbReference type="PROSITE" id="PS50850">
    <property type="entry name" value="MFS"/>
    <property type="match status" value="1"/>
</dbReference>
<feature type="transmembrane region" description="Helical" evidence="7">
    <location>
        <begin position="226"/>
        <end position="247"/>
    </location>
</feature>
<evidence type="ECO:0000256" key="5">
    <source>
        <dbReference type="ARBA" id="ARBA00022989"/>
    </source>
</evidence>
<dbReference type="SUPFAM" id="SSF103473">
    <property type="entry name" value="MFS general substrate transporter"/>
    <property type="match status" value="1"/>
</dbReference>
<gene>
    <name evidence="9" type="ORF">KGF56_000059</name>
</gene>
<evidence type="ECO:0000256" key="6">
    <source>
        <dbReference type="ARBA" id="ARBA00023136"/>
    </source>
</evidence>
<dbReference type="GO" id="GO:0016020">
    <property type="term" value="C:membrane"/>
    <property type="evidence" value="ECO:0007669"/>
    <property type="project" value="UniProtKB-SubCell"/>
</dbReference>
<dbReference type="PANTHER" id="PTHR48023:SF4">
    <property type="entry name" value="D-XYLOSE-PROTON SYMPORTER-LIKE 2"/>
    <property type="match status" value="1"/>
</dbReference>
<evidence type="ECO:0000256" key="1">
    <source>
        <dbReference type="ARBA" id="ARBA00004141"/>
    </source>
</evidence>
<evidence type="ECO:0000259" key="8">
    <source>
        <dbReference type="PROSITE" id="PS50850"/>
    </source>
</evidence>
<dbReference type="GO" id="GO:0022857">
    <property type="term" value="F:transmembrane transporter activity"/>
    <property type="evidence" value="ECO:0007669"/>
    <property type="project" value="InterPro"/>
</dbReference>
<dbReference type="GO" id="GO:1904659">
    <property type="term" value="P:D-glucose transmembrane transport"/>
    <property type="evidence" value="ECO:0007669"/>
    <property type="project" value="TreeGrafter"/>
</dbReference>
<keyword evidence="10" id="KW-1185">Reference proteome</keyword>
<dbReference type="InterPro" id="IPR050820">
    <property type="entry name" value="MFS_Sugar_Transporter"/>
</dbReference>
<evidence type="ECO:0000313" key="10">
    <source>
        <dbReference type="Proteomes" id="UP001202479"/>
    </source>
</evidence>
<keyword evidence="5 7" id="KW-1133">Transmembrane helix</keyword>
<comment type="caution">
    <text evidence="9">The sequence shown here is derived from an EMBL/GenBank/DDBJ whole genome shotgun (WGS) entry which is preliminary data.</text>
</comment>
<feature type="transmembrane region" description="Helical" evidence="7">
    <location>
        <begin position="341"/>
        <end position="363"/>
    </location>
</feature>
<organism evidence="9 10">
    <name type="scientific">Candida oxycetoniae</name>
    <dbReference type="NCBI Taxonomy" id="497107"/>
    <lineage>
        <taxon>Eukaryota</taxon>
        <taxon>Fungi</taxon>
        <taxon>Dikarya</taxon>
        <taxon>Ascomycota</taxon>
        <taxon>Saccharomycotina</taxon>
        <taxon>Pichiomycetes</taxon>
        <taxon>Debaryomycetaceae</taxon>
        <taxon>Candida/Lodderomyces clade</taxon>
        <taxon>Candida</taxon>
    </lineage>
</organism>
<evidence type="ECO:0000313" key="9">
    <source>
        <dbReference type="EMBL" id="KAI3407157.2"/>
    </source>
</evidence>
<comment type="subcellular location">
    <subcellularLocation>
        <location evidence="1">Membrane</location>
        <topology evidence="1">Multi-pass membrane protein</topology>
    </subcellularLocation>
</comment>
<dbReference type="GeneID" id="73377676"/>
<evidence type="ECO:0000256" key="4">
    <source>
        <dbReference type="ARBA" id="ARBA00022692"/>
    </source>
</evidence>
<feature type="domain" description="Major facilitator superfamily (MFS) profile" evidence="8">
    <location>
        <begin position="1"/>
        <end position="393"/>
    </location>
</feature>
<feature type="transmembrane region" description="Helical" evidence="7">
    <location>
        <begin position="369"/>
        <end position="388"/>
    </location>
</feature>
<dbReference type="InterPro" id="IPR020846">
    <property type="entry name" value="MFS_dom"/>
</dbReference>
<evidence type="ECO:0000256" key="3">
    <source>
        <dbReference type="ARBA" id="ARBA00022448"/>
    </source>
</evidence>
<name>A0AAI9T292_9ASCO</name>
<evidence type="ECO:0000256" key="7">
    <source>
        <dbReference type="SAM" id="Phobius"/>
    </source>
</evidence>
<proteinExistence type="inferred from homology"/>
<feature type="transmembrane region" description="Helical" evidence="7">
    <location>
        <begin position="59"/>
        <end position="80"/>
    </location>
</feature>
<dbReference type="PANTHER" id="PTHR48023">
    <property type="entry name" value="D-XYLOSE-PROTON SYMPORTER-LIKE 2"/>
    <property type="match status" value="1"/>
</dbReference>
<keyword evidence="4 7" id="KW-0812">Transmembrane</keyword>
<keyword evidence="3" id="KW-0813">Transport</keyword>
<protein>
    <recommendedName>
        <fullName evidence="8">Major facilitator superfamily (MFS) profile domain-containing protein</fullName>
    </recommendedName>
</protein>
<reference evidence="9" key="1">
    <citation type="journal article" date="2022" name="DNA Res.">
        <title>Genome analysis of five recently described species of the CUG-Ser clade uncovers Candida theae as a new hybrid lineage with pathogenic potential in the Candida parapsilosis species complex.</title>
        <authorList>
            <person name="Mixao V."/>
            <person name="Del Olmo V."/>
            <person name="Hegedusova E."/>
            <person name="Saus E."/>
            <person name="Pryszcz L."/>
            <person name="Cillingova A."/>
            <person name="Nosek J."/>
            <person name="Gabaldon T."/>
        </authorList>
    </citation>
    <scope>NUCLEOTIDE SEQUENCE</scope>
    <source>
        <strain evidence="9">CBS 10844</strain>
    </source>
</reference>
<dbReference type="Gene3D" id="1.20.1250.20">
    <property type="entry name" value="MFS general substrate transporter like domains"/>
    <property type="match status" value="1"/>
</dbReference>
<feature type="transmembrane region" description="Helical" evidence="7">
    <location>
        <begin position="304"/>
        <end position="329"/>
    </location>
</feature>